<protein>
    <recommendedName>
        <fullName evidence="2">precorrin-2 dehydrogenase</fullName>
        <ecNumber evidence="2">1.3.1.76</ecNumber>
    </recommendedName>
</protein>
<comment type="catalytic activity">
    <reaction evidence="6">
        <text>precorrin-2 + NAD(+) = sirohydrochlorin + NADH + 2 H(+)</text>
        <dbReference type="Rhea" id="RHEA:15613"/>
        <dbReference type="ChEBI" id="CHEBI:15378"/>
        <dbReference type="ChEBI" id="CHEBI:57540"/>
        <dbReference type="ChEBI" id="CHEBI:57945"/>
        <dbReference type="ChEBI" id="CHEBI:58351"/>
        <dbReference type="ChEBI" id="CHEBI:58827"/>
        <dbReference type="EC" id="1.3.1.76"/>
    </reaction>
</comment>
<dbReference type="InterPro" id="IPR028281">
    <property type="entry name" value="Sirohaem_synthase_central"/>
</dbReference>
<evidence type="ECO:0000256" key="3">
    <source>
        <dbReference type="ARBA" id="ARBA00023002"/>
    </source>
</evidence>
<dbReference type="InterPro" id="IPR036291">
    <property type="entry name" value="NAD(P)-bd_dom_sf"/>
</dbReference>
<evidence type="ECO:0000256" key="1">
    <source>
        <dbReference type="ARBA" id="ARBA00005010"/>
    </source>
</evidence>
<name>A0ABT8KY36_9BACT</name>
<dbReference type="Pfam" id="PF14824">
    <property type="entry name" value="Sirohm_synth_M"/>
    <property type="match status" value="1"/>
</dbReference>
<comment type="caution">
    <text evidence="8">The sequence shown here is derived from an EMBL/GenBank/DDBJ whole genome shotgun (WGS) entry which is preliminary data.</text>
</comment>
<dbReference type="EMBL" id="JAUJEA010000011">
    <property type="protein sequence ID" value="MDN5204513.1"/>
    <property type="molecule type" value="Genomic_DNA"/>
</dbReference>
<dbReference type="RefSeq" id="WP_346754534.1">
    <property type="nucleotide sequence ID" value="NZ_JAUJEA010000011.1"/>
</dbReference>
<evidence type="ECO:0000256" key="2">
    <source>
        <dbReference type="ARBA" id="ARBA00012400"/>
    </source>
</evidence>
<dbReference type="Pfam" id="PF13241">
    <property type="entry name" value="NAD_binding_7"/>
    <property type="match status" value="1"/>
</dbReference>
<evidence type="ECO:0000313" key="8">
    <source>
        <dbReference type="EMBL" id="MDN5204513.1"/>
    </source>
</evidence>
<keyword evidence="9" id="KW-1185">Reference proteome</keyword>
<dbReference type="Proteomes" id="UP001172082">
    <property type="component" value="Unassembled WGS sequence"/>
</dbReference>
<organism evidence="8 9">
    <name type="scientific">Splendidivirga corallicola</name>
    <dbReference type="NCBI Taxonomy" id="3051826"/>
    <lineage>
        <taxon>Bacteria</taxon>
        <taxon>Pseudomonadati</taxon>
        <taxon>Bacteroidota</taxon>
        <taxon>Cytophagia</taxon>
        <taxon>Cytophagales</taxon>
        <taxon>Splendidivirgaceae</taxon>
        <taxon>Splendidivirga</taxon>
    </lineage>
</organism>
<dbReference type="PANTHER" id="PTHR35330">
    <property type="entry name" value="SIROHEME BIOSYNTHESIS PROTEIN MET8"/>
    <property type="match status" value="1"/>
</dbReference>
<dbReference type="EC" id="1.3.1.76" evidence="2"/>
<proteinExistence type="predicted"/>
<evidence type="ECO:0000256" key="5">
    <source>
        <dbReference type="ARBA" id="ARBA00023244"/>
    </source>
</evidence>
<reference evidence="8" key="1">
    <citation type="submission" date="2023-06" db="EMBL/GenBank/DDBJ databases">
        <title>Genomic of Parafulvivirga corallium.</title>
        <authorList>
            <person name="Wang G."/>
        </authorList>
    </citation>
    <scope>NUCLEOTIDE SEQUENCE</scope>
    <source>
        <strain evidence="8">BMA10</strain>
    </source>
</reference>
<keyword evidence="3" id="KW-0560">Oxidoreductase</keyword>
<feature type="domain" description="Siroheme synthase central" evidence="7">
    <location>
        <begin position="131"/>
        <end position="156"/>
    </location>
</feature>
<dbReference type="Gene3D" id="3.30.160.110">
    <property type="entry name" value="Siroheme synthase, domain 2"/>
    <property type="match status" value="1"/>
</dbReference>
<dbReference type="SUPFAM" id="SSF75615">
    <property type="entry name" value="Siroheme synthase middle domains-like"/>
    <property type="match status" value="1"/>
</dbReference>
<keyword evidence="4" id="KW-0520">NAD</keyword>
<sequence length="198" mass="21901">MNQKKAQGNVLFPIFLKIDQLQVLIVGGGNVGLEKLEALLKNDPNARVNLVGISIKKEIVDLSHQHPNISLSERAFQEHDLEGVDVAILATADRKTNLEIKNLARGRRILTNVADTPDLCDFYLGSTVKKGDLKIGISTNGTSPTFAKRFREVLEDILPDETNALLQNLRGIRDNLKGNFSYKVKKLNEVTSSLVSNK</sequence>
<comment type="pathway">
    <text evidence="1">Porphyrin-containing compound metabolism; siroheme biosynthesis; sirohydrochlorin from precorrin-2: step 1/1.</text>
</comment>
<dbReference type="PANTHER" id="PTHR35330:SF1">
    <property type="entry name" value="SIROHEME BIOSYNTHESIS PROTEIN MET8"/>
    <property type="match status" value="1"/>
</dbReference>
<keyword evidence="5" id="KW-0627">Porphyrin biosynthesis</keyword>
<dbReference type="InterPro" id="IPR006367">
    <property type="entry name" value="Sirohaem_synthase_N"/>
</dbReference>
<dbReference type="InterPro" id="IPR028161">
    <property type="entry name" value="Met8-like"/>
</dbReference>
<gene>
    <name evidence="8" type="ORF">QQ008_24175</name>
</gene>
<accession>A0ABT8KY36</accession>
<dbReference type="Gene3D" id="3.40.50.720">
    <property type="entry name" value="NAD(P)-binding Rossmann-like Domain"/>
    <property type="match status" value="1"/>
</dbReference>
<evidence type="ECO:0000256" key="4">
    <source>
        <dbReference type="ARBA" id="ARBA00023027"/>
    </source>
</evidence>
<dbReference type="NCBIfam" id="TIGR01470">
    <property type="entry name" value="cysG_Nterm"/>
    <property type="match status" value="1"/>
</dbReference>
<evidence type="ECO:0000256" key="6">
    <source>
        <dbReference type="ARBA" id="ARBA00047561"/>
    </source>
</evidence>
<dbReference type="SUPFAM" id="SSF51735">
    <property type="entry name" value="NAD(P)-binding Rossmann-fold domains"/>
    <property type="match status" value="1"/>
</dbReference>
<evidence type="ECO:0000313" key="9">
    <source>
        <dbReference type="Proteomes" id="UP001172082"/>
    </source>
</evidence>
<evidence type="ECO:0000259" key="7">
    <source>
        <dbReference type="Pfam" id="PF14824"/>
    </source>
</evidence>